<dbReference type="Proteomes" id="UP001054945">
    <property type="component" value="Unassembled WGS sequence"/>
</dbReference>
<name>A0AAV4PS59_CAEEX</name>
<keyword evidence="2" id="KW-1185">Reference proteome</keyword>
<comment type="caution">
    <text evidence="1">The sequence shown here is derived from an EMBL/GenBank/DDBJ whole genome shotgun (WGS) entry which is preliminary data.</text>
</comment>
<dbReference type="EMBL" id="BPLR01004992">
    <property type="protein sequence ID" value="GIX98991.1"/>
    <property type="molecule type" value="Genomic_DNA"/>
</dbReference>
<accession>A0AAV4PS59</accession>
<proteinExistence type="predicted"/>
<gene>
    <name evidence="1" type="ORF">CEXT_570401</name>
</gene>
<reference evidence="1 2" key="1">
    <citation type="submission" date="2021-06" db="EMBL/GenBank/DDBJ databases">
        <title>Caerostris extrusa draft genome.</title>
        <authorList>
            <person name="Kono N."/>
            <person name="Arakawa K."/>
        </authorList>
    </citation>
    <scope>NUCLEOTIDE SEQUENCE [LARGE SCALE GENOMIC DNA]</scope>
</reference>
<organism evidence="1 2">
    <name type="scientific">Caerostris extrusa</name>
    <name type="common">Bark spider</name>
    <name type="synonym">Caerostris bankana</name>
    <dbReference type="NCBI Taxonomy" id="172846"/>
    <lineage>
        <taxon>Eukaryota</taxon>
        <taxon>Metazoa</taxon>
        <taxon>Ecdysozoa</taxon>
        <taxon>Arthropoda</taxon>
        <taxon>Chelicerata</taxon>
        <taxon>Arachnida</taxon>
        <taxon>Araneae</taxon>
        <taxon>Araneomorphae</taxon>
        <taxon>Entelegynae</taxon>
        <taxon>Araneoidea</taxon>
        <taxon>Araneidae</taxon>
        <taxon>Caerostris</taxon>
    </lineage>
</organism>
<dbReference type="AlphaFoldDB" id="A0AAV4PS59"/>
<evidence type="ECO:0000313" key="2">
    <source>
        <dbReference type="Proteomes" id="UP001054945"/>
    </source>
</evidence>
<sequence length="100" mass="11379">MAHWTGASNEYIIPKSPMLGSGDSFRHSQYHAQLIRCKFSDTRSHLLSGPAEMADEHSNQSSIFKTDFTHLCLFRCLQSANDLDRSAFVWNQVRQCSVTK</sequence>
<protein>
    <submittedName>
        <fullName evidence="1">Uncharacterized protein</fullName>
    </submittedName>
</protein>
<evidence type="ECO:0000313" key="1">
    <source>
        <dbReference type="EMBL" id="GIX98991.1"/>
    </source>
</evidence>